<dbReference type="Pfam" id="PF00999">
    <property type="entry name" value="Na_H_Exchanger"/>
    <property type="match status" value="1"/>
</dbReference>
<feature type="transmembrane region" description="Helical" evidence="11">
    <location>
        <begin position="293"/>
        <end position="312"/>
    </location>
</feature>
<dbReference type="SUPFAM" id="SSF51735">
    <property type="entry name" value="NAD(P)-binding Rossmann-fold domains"/>
    <property type="match status" value="1"/>
</dbReference>
<evidence type="ECO:0000256" key="4">
    <source>
        <dbReference type="ARBA" id="ARBA00022449"/>
    </source>
</evidence>
<evidence type="ECO:0000256" key="3">
    <source>
        <dbReference type="ARBA" id="ARBA00022448"/>
    </source>
</evidence>
<dbReference type="GO" id="GO:0015297">
    <property type="term" value="F:antiporter activity"/>
    <property type="evidence" value="ECO:0007669"/>
    <property type="project" value="UniProtKB-KW"/>
</dbReference>
<dbReference type="EMBL" id="JACHHY010000017">
    <property type="protein sequence ID" value="MBB5019469.1"/>
    <property type="molecule type" value="Genomic_DNA"/>
</dbReference>
<evidence type="ECO:0000256" key="11">
    <source>
        <dbReference type="SAM" id="Phobius"/>
    </source>
</evidence>
<dbReference type="GO" id="GO:0012505">
    <property type="term" value="C:endomembrane system"/>
    <property type="evidence" value="ECO:0007669"/>
    <property type="project" value="UniProtKB-SubCell"/>
</dbReference>
<dbReference type="PANTHER" id="PTHR46157">
    <property type="entry name" value="K(+) EFFLUX ANTIPORTER 3, CHLOROPLASTIC"/>
    <property type="match status" value="1"/>
</dbReference>
<organism evidence="14 15">
    <name type="scientific">Chitinivorax tropicus</name>
    <dbReference type="NCBI Taxonomy" id="714531"/>
    <lineage>
        <taxon>Bacteria</taxon>
        <taxon>Pseudomonadati</taxon>
        <taxon>Pseudomonadota</taxon>
        <taxon>Betaproteobacteria</taxon>
        <taxon>Chitinivorax</taxon>
    </lineage>
</organism>
<evidence type="ECO:0000313" key="15">
    <source>
        <dbReference type="Proteomes" id="UP000575898"/>
    </source>
</evidence>
<dbReference type="Proteomes" id="UP000575898">
    <property type="component" value="Unassembled WGS sequence"/>
</dbReference>
<evidence type="ECO:0000313" key="14">
    <source>
        <dbReference type="EMBL" id="MBB5019469.1"/>
    </source>
</evidence>
<dbReference type="InterPro" id="IPR006037">
    <property type="entry name" value="RCK_C"/>
</dbReference>
<proteinExistence type="inferred from homology"/>
<keyword evidence="9" id="KW-0406">Ion transport</keyword>
<comment type="similarity">
    <text evidence="2">Belongs to the monovalent cation:proton antiporter 2 (CPA2) transporter (TC 2.A.37) family.</text>
</comment>
<dbReference type="InterPro" id="IPR006153">
    <property type="entry name" value="Cation/H_exchanger_TM"/>
</dbReference>
<reference evidence="14 15" key="1">
    <citation type="submission" date="2020-08" db="EMBL/GenBank/DDBJ databases">
        <title>Genomic Encyclopedia of Type Strains, Phase IV (KMG-IV): sequencing the most valuable type-strain genomes for metagenomic binning, comparative biology and taxonomic classification.</title>
        <authorList>
            <person name="Goeker M."/>
        </authorList>
    </citation>
    <scope>NUCLEOTIDE SEQUENCE [LARGE SCALE GENOMIC DNA]</scope>
    <source>
        <strain evidence="14 15">DSM 27165</strain>
    </source>
</reference>
<evidence type="ECO:0000256" key="8">
    <source>
        <dbReference type="ARBA" id="ARBA00022989"/>
    </source>
</evidence>
<dbReference type="InterPro" id="IPR036291">
    <property type="entry name" value="NAD(P)-bd_dom_sf"/>
</dbReference>
<dbReference type="PANTHER" id="PTHR46157:SF4">
    <property type="entry name" value="K(+) EFFLUX ANTIPORTER 3, CHLOROPLASTIC"/>
    <property type="match status" value="1"/>
</dbReference>
<gene>
    <name evidence="14" type="ORF">HNQ59_002771</name>
</gene>
<dbReference type="InterPro" id="IPR036721">
    <property type="entry name" value="RCK_C_sf"/>
</dbReference>
<dbReference type="GO" id="GO:0006813">
    <property type="term" value="P:potassium ion transport"/>
    <property type="evidence" value="ECO:0007669"/>
    <property type="project" value="UniProtKB-KW"/>
</dbReference>
<keyword evidence="6 11" id="KW-0812">Transmembrane</keyword>
<feature type="transmembrane region" description="Helical" evidence="11">
    <location>
        <begin position="111"/>
        <end position="134"/>
    </location>
</feature>
<keyword evidence="15" id="KW-1185">Reference proteome</keyword>
<feature type="domain" description="RCK C-terminal" evidence="13">
    <location>
        <begin position="572"/>
        <end position="654"/>
    </location>
</feature>
<dbReference type="Pfam" id="PF02254">
    <property type="entry name" value="TrkA_N"/>
    <property type="match status" value="1"/>
</dbReference>
<dbReference type="GO" id="GO:0008324">
    <property type="term" value="F:monoatomic cation transmembrane transporter activity"/>
    <property type="evidence" value="ECO:0007669"/>
    <property type="project" value="InterPro"/>
</dbReference>
<dbReference type="InterPro" id="IPR003148">
    <property type="entry name" value="RCK_N"/>
</dbReference>
<evidence type="ECO:0000256" key="1">
    <source>
        <dbReference type="ARBA" id="ARBA00004127"/>
    </source>
</evidence>
<evidence type="ECO:0000259" key="13">
    <source>
        <dbReference type="PROSITE" id="PS51202"/>
    </source>
</evidence>
<evidence type="ECO:0000256" key="2">
    <source>
        <dbReference type="ARBA" id="ARBA00005551"/>
    </source>
</evidence>
<keyword evidence="10 11" id="KW-0472">Membrane</keyword>
<dbReference type="SUPFAM" id="SSF116726">
    <property type="entry name" value="TrkA C-terminal domain-like"/>
    <property type="match status" value="1"/>
</dbReference>
<evidence type="ECO:0000256" key="6">
    <source>
        <dbReference type="ARBA" id="ARBA00022692"/>
    </source>
</evidence>
<dbReference type="GO" id="GO:0005886">
    <property type="term" value="C:plasma membrane"/>
    <property type="evidence" value="ECO:0007669"/>
    <property type="project" value="TreeGrafter"/>
</dbReference>
<feature type="transmembrane region" description="Helical" evidence="11">
    <location>
        <begin position="216"/>
        <end position="233"/>
    </location>
</feature>
<dbReference type="PROSITE" id="PS51202">
    <property type="entry name" value="RCK_C"/>
    <property type="match status" value="1"/>
</dbReference>
<evidence type="ECO:0000256" key="5">
    <source>
        <dbReference type="ARBA" id="ARBA00022538"/>
    </source>
</evidence>
<dbReference type="InterPro" id="IPR004771">
    <property type="entry name" value="K/H_exchanger"/>
</dbReference>
<dbReference type="NCBIfam" id="TIGR00932">
    <property type="entry name" value="2a37"/>
    <property type="match status" value="1"/>
</dbReference>
<name>A0A840MQW2_9PROT</name>
<dbReference type="Pfam" id="PF02080">
    <property type="entry name" value="TrkA_C"/>
    <property type="match status" value="1"/>
</dbReference>
<keyword evidence="5" id="KW-0633">Potassium transport</keyword>
<feature type="transmembrane region" description="Helical" evidence="11">
    <location>
        <begin position="85"/>
        <end position="105"/>
    </location>
</feature>
<feature type="transmembrane region" description="Helical" evidence="11">
    <location>
        <begin position="54"/>
        <end position="73"/>
    </location>
</feature>
<dbReference type="GO" id="GO:1902600">
    <property type="term" value="P:proton transmembrane transport"/>
    <property type="evidence" value="ECO:0007669"/>
    <property type="project" value="InterPro"/>
</dbReference>
<feature type="transmembrane region" description="Helical" evidence="11">
    <location>
        <begin position="324"/>
        <end position="344"/>
    </location>
</feature>
<evidence type="ECO:0000256" key="10">
    <source>
        <dbReference type="ARBA" id="ARBA00023136"/>
    </source>
</evidence>
<evidence type="ECO:0000256" key="9">
    <source>
        <dbReference type="ARBA" id="ARBA00023065"/>
    </source>
</evidence>
<feature type="transmembrane region" description="Helical" evidence="11">
    <location>
        <begin position="175"/>
        <end position="196"/>
    </location>
</feature>
<keyword evidence="3" id="KW-0813">Transport</keyword>
<protein>
    <submittedName>
        <fullName evidence="14">CPA2 family monovalent cation:H+ antiporter-2</fullName>
    </submittedName>
</protein>
<dbReference type="AlphaFoldDB" id="A0A840MQW2"/>
<feature type="transmembrane region" description="Helical" evidence="11">
    <location>
        <begin position="6"/>
        <end position="22"/>
    </location>
</feature>
<sequence length="655" mass="71158">MHGALPATLILLAASVLAVVACRQLKLPALLGYLLVGIIIGPNALALLEDSADTAYLAEFGIVFLMFSIGLEFSLPKLKALRRAVFGLGLGQVVLTILLTLPLALLGKLSLPATVALGGILAMSSTAIVSTILNERLELTTPHGQQVIGVLLFQDIAVVPLLILIPALANPAGGVWQAMGLAAVKAAVVLTILLYFGPRILRPWFHVVAKQHSKELFIVNLLLFSLGTAYLTSLAGLSLALGAFLAGMLIAETEYRYQVEEDIQPFRDVLLGLFFVTVGMRLDISALGDNVPLLLTFLLILLPLKALLIFGISRAMGTTPATAWRTGLLLAQAGEFGFVLIALAHEHFLLPPTIEQPLLAAVLLSMLAAPFLIQKRDWLVRRFVSSEWLNESVALTQIAVQAMMTRNHVVICGYGRSGQNLARLLEQENIDFYALDLDPERVQEASAAGHNISFGDASKREVLMAAGLSRARAVVVTFADTHMAMRILSHVQSLRPGIPIIVRTLDETDVDKLREAGAVEVVSEVMEGSLMLASHTLMMLGTPLNRVLARIRQVREERYELFRGFFHGATDNPGDPNEQAQPRLHSVLITDTASAIGRKLDELQLDNLVEVKAIRRRHVRNLQLSPELEILSGDVLVLLGTPEELAKAEYRLLTG</sequence>
<keyword evidence="7" id="KW-0630">Potassium</keyword>
<feature type="transmembrane region" description="Helical" evidence="11">
    <location>
        <begin position="29"/>
        <end position="48"/>
    </location>
</feature>
<accession>A0A840MQW2</accession>
<feature type="transmembrane region" description="Helical" evidence="11">
    <location>
        <begin position="356"/>
        <end position="373"/>
    </location>
</feature>
<feature type="transmembrane region" description="Helical" evidence="11">
    <location>
        <begin position="146"/>
        <end position="169"/>
    </location>
</feature>
<keyword evidence="4" id="KW-0050">Antiport</keyword>
<dbReference type="Gene3D" id="1.20.1530.20">
    <property type="match status" value="1"/>
</dbReference>
<dbReference type="Gene3D" id="3.40.50.720">
    <property type="entry name" value="NAD(P)-binding Rossmann-like Domain"/>
    <property type="match status" value="1"/>
</dbReference>
<feature type="domain" description="RCK N-terminal" evidence="12">
    <location>
        <begin position="406"/>
        <end position="523"/>
    </location>
</feature>
<dbReference type="FunFam" id="3.40.50.720:FF:000036">
    <property type="entry name" value="Glutathione-regulated potassium-efflux system protein KefB"/>
    <property type="match status" value="1"/>
</dbReference>
<evidence type="ECO:0000256" key="7">
    <source>
        <dbReference type="ARBA" id="ARBA00022958"/>
    </source>
</evidence>
<dbReference type="InterPro" id="IPR038770">
    <property type="entry name" value="Na+/solute_symporter_sf"/>
</dbReference>
<dbReference type="RefSeq" id="WP_184040394.1">
    <property type="nucleotide sequence ID" value="NZ_JACHHY010000017.1"/>
</dbReference>
<comment type="caution">
    <text evidence="14">The sequence shown here is derived from an EMBL/GenBank/DDBJ whole genome shotgun (WGS) entry which is preliminary data.</text>
</comment>
<keyword evidence="8 11" id="KW-1133">Transmembrane helix</keyword>
<evidence type="ECO:0000259" key="12">
    <source>
        <dbReference type="PROSITE" id="PS51201"/>
    </source>
</evidence>
<dbReference type="Gene3D" id="3.30.70.1450">
    <property type="entry name" value="Regulator of K+ conductance, C-terminal domain"/>
    <property type="match status" value="1"/>
</dbReference>
<dbReference type="PROSITE" id="PS51201">
    <property type="entry name" value="RCK_N"/>
    <property type="match status" value="1"/>
</dbReference>
<comment type="subcellular location">
    <subcellularLocation>
        <location evidence="1">Endomembrane system</location>
        <topology evidence="1">Multi-pass membrane protein</topology>
    </subcellularLocation>
</comment>